<reference evidence="2 3" key="1">
    <citation type="journal article" date="2024" name="J Genomics">
        <title>Draft genome sequencing and assembly of Favolaschia claudopus CIRM-BRFM 2984 isolated from oak limbs.</title>
        <authorList>
            <person name="Navarro D."/>
            <person name="Drula E."/>
            <person name="Chaduli D."/>
            <person name="Cazenave R."/>
            <person name="Ahrendt S."/>
            <person name="Wang J."/>
            <person name="Lipzen A."/>
            <person name="Daum C."/>
            <person name="Barry K."/>
            <person name="Grigoriev I.V."/>
            <person name="Favel A."/>
            <person name="Rosso M.N."/>
            <person name="Martin F."/>
        </authorList>
    </citation>
    <scope>NUCLEOTIDE SEQUENCE [LARGE SCALE GENOMIC DNA]</scope>
    <source>
        <strain evidence="2 3">CIRM-BRFM 2984</strain>
    </source>
</reference>
<name>A0AAV9Z0D8_9AGAR</name>
<feature type="region of interest" description="Disordered" evidence="1">
    <location>
        <begin position="1"/>
        <end position="23"/>
    </location>
</feature>
<dbReference type="Pfam" id="PF20414">
    <property type="entry name" value="DUF6698"/>
    <property type="match status" value="1"/>
</dbReference>
<dbReference type="InterPro" id="IPR046521">
    <property type="entry name" value="DUF6698"/>
</dbReference>
<sequence length="395" mass="43440">MSEVPNPATASSQNPPAAAPTLEEIRAATRAAVKEKIAESALHKAKKRKIRNDDDEPLTYHWYGRNLVRNGCGPYERFHPVVEFIVKYELTDPDELVEPVDPEEIRLLENWEIIKGVIPGFVDDMINLGGDVKLRRAVCAQLEGGAHGSRSDDTVTNDTGGLKKAILDYLLPPPPPPPLRGQDPAPLPVLTPAISKTGKKAPRGLNHPVTAAALRPIAYPDAPETYKQMKDGNKNFKILGRKLPAFMRANPDLKTTWKLAVRHIYLGPSAALEAAGSGKGRAGNAAINGVRSFTGRDIAYVACQVRFAMSSVESWSPRDDEFLYREFYWKVVDSLGGEEGQAILDRFNKDVFGNVSTDSQSNDPADDDEDEFNKMEQQRAAKRARLSQEASTPST</sequence>
<protein>
    <submittedName>
        <fullName evidence="2">Uncharacterized protein</fullName>
    </submittedName>
</protein>
<feature type="region of interest" description="Disordered" evidence="1">
    <location>
        <begin position="354"/>
        <end position="395"/>
    </location>
</feature>
<dbReference type="AlphaFoldDB" id="A0AAV9Z0D8"/>
<comment type="caution">
    <text evidence="2">The sequence shown here is derived from an EMBL/GenBank/DDBJ whole genome shotgun (WGS) entry which is preliminary data.</text>
</comment>
<evidence type="ECO:0000256" key="1">
    <source>
        <dbReference type="SAM" id="MobiDB-lite"/>
    </source>
</evidence>
<evidence type="ECO:0000313" key="2">
    <source>
        <dbReference type="EMBL" id="KAK6966690.1"/>
    </source>
</evidence>
<keyword evidence="3" id="KW-1185">Reference proteome</keyword>
<feature type="compositionally biased region" description="Polar residues" evidence="1">
    <location>
        <begin position="354"/>
        <end position="363"/>
    </location>
</feature>
<evidence type="ECO:0000313" key="3">
    <source>
        <dbReference type="Proteomes" id="UP001362999"/>
    </source>
</evidence>
<organism evidence="2 3">
    <name type="scientific">Favolaschia claudopus</name>
    <dbReference type="NCBI Taxonomy" id="2862362"/>
    <lineage>
        <taxon>Eukaryota</taxon>
        <taxon>Fungi</taxon>
        <taxon>Dikarya</taxon>
        <taxon>Basidiomycota</taxon>
        <taxon>Agaricomycotina</taxon>
        <taxon>Agaricomycetes</taxon>
        <taxon>Agaricomycetidae</taxon>
        <taxon>Agaricales</taxon>
        <taxon>Marasmiineae</taxon>
        <taxon>Mycenaceae</taxon>
        <taxon>Favolaschia</taxon>
    </lineage>
</organism>
<dbReference type="Proteomes" id="UP001362999">
    <property type="component" value="Unassembled WGS sequence"/>
</dbReference>
<dbReference type="EMBL" id="JAWWNJ010000259">
    <property type="protein sequence ID" value="KAK6966690.1"/>
    <property type="molecule type" value="Genomic_DNA"/>
</dbReference>
<gene>
    <name evidence="2" type="ORF">R3P38DRAFT_3337746</name>
</gene>
<accession>A0AAV9Z0D8</accession>
<proteinExistence type="predicted"/>